<dbReference type="SMART" id="SM00267">
    <property type="entry name" value="GGDEF"/>
    <property type="match status" value="1"/>
</dbReference>
<proteinExistence type="predicted"/>
<dbReference type="SUPFAM" id="SSF55073">
    <property type="entry name" value="Nucleotide cyclase"/>
    <property type="match status" value="1"/>
</dbReference>
<feature type="transmembrane region" description="Helical" evidence="1">
    <location>
        <begin position="99"/>
        <end position="117"/>
    </location>
</feature>
<name>A0A4U0FC16_9BACL</name>
<dbReference type="InterPro" id="IPR001610">
    <property type="entry name" value="PAC"/>
</dbReference>
<dbReference type="PROSITE" id="PS50883">
    <property type="entry name" value="EAL"/>
    <property type="match status" value="1"/>
</dbReference>
<dbReference type="Pfam" id="PF00990">
    <property type="entry name" value="GGDEF"/>
    <property type="match status" value="1"/>
</dbReference>
<keyword evidence="1" id="KW-0812">Transmembrane</keyword>
<keyword evidence="6" id="KW-1185">Reference proteome</keyword>
<dbReference type="InterPro" id="IPR052155">
    <property type="entry name" value="Biofilm_reg_signaling"/>
</dbReference>
<evidence type="ECO:0000313" key="6">
    <source>
        <dbReference type="Proteomes" id="UP000309673"/>
    </source>
</evidence>
<dbReference type="Gene3D" id="3.20.20.450">
    <property type="entry name" value="EAL domain"/>
    <property type="match status" value="1"/>
</dbReference>
<reference evidence="5 6" key="1">
    <citation type="submission" date="2019-04" db="EMBL/GenBank/DDBJ databases">
        <title>Cohnella sp. nov., isolated from soil.</title>
        <authorList>
            <person name="Kim W."/>
        </authorList>
    </citation>
    <scope>NUCLEOTIDE SEQUENCE [LARGE SCALE GENOMIC DNA]</scope>
    <source>
        <strain evidence="5 6">CAU 1483</strain>
    </source>
</reference>
<dbReference type="CDD" id="cd00130">
    <property type="entry name" value="PAS"/>
    <property type="match status" value="1"/>
</dbReference>
<dbReference type="Gene3D" id="3.30.450.20">
    <property type="entry name" value="PAS domain"/>
    <property type="match status" value="1"/>
</dbReference>
<feature type="transmembrane region" description="Helical" evidence="1">
    <location>
        <begin position="171"/>
        <end position="190"/>
    </location>
</feature>
<organism evidence="5 6">
    <name type="scientific">Cohnella pontilimi</name>
    <dbReference type="NCBI Taxonomy" id="2564100"/>
    <lineage>
        <taxon>Bacteria</taxon>
        <taxon>Bacillati</taxon>
        <taxon>Bacillota</taxon>
        <taxon>Bacilli</taxon>
        <taxon>Bacillales</taxon>
        <taxon>Paenibacillaceae</taxon>
        <taxon>Cohnella</taxon>
    </lineage>
</organism>
<dbReference type="PANTHER" id="PTHR44757">
    <property type="entry name" value="DIGUANYLATE CYCLASE DGCP"/>
    <property type="match status" value="1"/>
</dbReference>
<dbReference type="InterPro" id="IPR000160">
    <property type="entry name" value="GGDEF_dom"/>
</dbReference>
<feature type="transmembrane region" description="Helical" evidence="1">
    <location>
        <begin position="65"/>
        <end position="87"/>
    </location>
</feature>
<feature type="transmembrane region" description="Helical" evidence="1">
    <location>
        <begin position="39"/>
        <end position="59"/>
    </location>
</feature>
<dbReference type="FunFam" id="3.20.20.450:FF:000001">
    <property type="entry name" value="Cyclic di-GMP phosphodiesterase yahA"/>
    <property type="match status" value="1"/>
</dbReference>
<dbReference type="InterPro" id="IPR043128">
    <property type="entry name" value="Rev_trsase/Diguanyl_cyclase"/>
</dbReference>
<protein>
    <submittedName>
        <fullName evidence="5">EAL domain-containing protein</fullName>
    </submittedName>
</protein>
<evidence type="ECO:0000259" key="4">
    <source>
        <dbReference type="PROSITE" id="PS50887"/>
    </source>
</evidence>
<gene>
    <name evidence="5" type="ORF">E5161_11125</name>
</gene>
<dbReference type="AlphaFoldDB" id="A0A4U0FC16"/>
<keyword evidence="1" id="KW-0472">Membrane</keyword>
<dbReference type="CDD" id="cd01949">
    <property type="entry name" value="GGDEF"/>
    <property type="match status" value="1"/>
</dbReference>
<evidence type="ECO:0000259" key="3">
    <source>
        <dbReference type="PROSITE" id="PS50883"/>
    </source>
</evidence>
<comment type="caution">
    <text evidence="5">The sequence shown here is derived from an EMBL/GenBank/DDBJ whole genome shotgun (WGS) entry which is preliminary data.</text>
</comment>
<dbReference type="FunFam" id="3.30.70.270:FF:000001">
    <property type="entry name" value="Diguanylate cyclase domain protein"/>
    <property type="match status" value="1"/>
</dbReference>
<sequence length="771" mass="87791">MEINGQYLKLDLHPLSLGFKDPSLENEFKNYNDSEVRGFNRIGIIFSYLTWLALGIFSYVSFHDYYFQIANVVLIFLFPIFTLNLLVLSSQRYIKYFQTLTAISNAFAGLGIFYIGHFVLGNHLLTICGETVVILFGFYILRLRFTIAVLTTLLYVIAYQVAMFGTSDMGLLSLIIWVVESTCILGGNILERANRKTFYQNKLRQIAEEENRAKGEFLDNMFNLVSVPIVVAEENYQIIETNPASKELFGSHPRNLIDLLAPSQPQRMTLFKVFLKRSPLHNFEAELLKKDGHIISALVSVSFVERNGQNISICVIQDISEHKNAEEKITYLAYHDTLTGLPNRLMFTEKLKQFVDSHRPIAVLFIDLDQFKKINDTRGHTIGDQLLKQVAQRLVNCVREEDIVARLGGDEFTVILPAKTKTEIAQVAEKIVAEIRNPFYIGDSEFYLRTSIGISHYPIDGENIDTLIKSSDIAMYRSKELGGNNYSFFSSSMNRLLEERVNLERLLHTALDRDEFVLYYQPQVDLRTGHIFGAEALIRWMHPQRGLIPPDQFIPIAEETGLIVPIGIWALRTACIQAKKWNREHRHPVHVAVNLSVKQFISNDIVASVDRAIRETGLNPNLLELELTESIILENTESVIATMNQLKKLGVRISIDDFGTGYSSLAYLKDFPIDSLKIDRSFVHNLSKNDKNTAIISAVITLARKLGLKSVAEGLETPEQLHFYRMEGCDLAQGYYFSRPLPEDQMNDLLDHSVWHTGFADDNRPKRAGVK</sequence>
<dbReference type="Pfam" id="PF00563">
    <property type="entry name" value="EAL"/>
    <property type="match status" value="1"/>
</dbReference>
<dbReference type="SUPFAM" id="SSF141868">
    <property type="entry name" value="EAL domain-like"/>
    <property type="match status" value="1"/>
</dbReference>
<dbReference type="NCBIfam" id="TIGR00254">
    <property type="entry name" value="GGDEF"/>
    <property type="match status" value="1"/>
</dbReference>
<evidence type="ECO:0000313" key="5">
    <source>
        <dbReference type="EMBL" id="TJY41754.1"/>
    </source>
</evidence>
<dbReference type="InterPro" id="IPR029787">
    <property type="entry name" value="Nucleotide_cyclase"/>
</dbReference>
<dbReference type="SUPFAM" id="SSF55785">
    <property type="entry name" value="PYP-like sensor domain (PAS domain)"/>
    <property type="match status" value="1"/>
</dbReference>
<keyword evidence="1" id="KW-1133">Transmembrane helix</keyword>
<dbReference type="InterPro" id="IPR001633">
    <property type="entry name" value="EAL_dom"/>
</dbReference>
<dbReference type="EMBL" id="SUPK01000005">
    <property type="protein sequence ID" value="TJY41754.1"/>
    <property type="molecule type" value="Genomic_DNA"/>
</dbReference>
<dbReference type="PROSITE" id="PS50887">
    <property type="entry name" value="GGDEF"/>
    <property type="match status" value="1"/>
</dbReference>
<feature type="domain" description="GGDEF" evidence="4">
    <location>
        <begin position="359"/>
        <end position="491"/>
    </location>
</feature>
<dbReference type="OrthoDB" id="9759607at2"/>
<evidence type="ECO:0000256" key="1">
    <source>
        <dbReference type="SAM" id="Phobius"/>
    </source>
</evidence>
<accession>A0A4U0FC16</accession>
<dbReference type="RefSeq" id="WP_136777889.1">
    <property type="nucleotide sequence ID" value="NZ_SUPK01000005.1"/>
</dbReference>
<dbReference type="InterPro" id="IPR035919">
    <property type="entry name" value="EAL_sf"/>
</dbReference>
<dbReference type="SMART" id="SM00086">
    <property type="entry name" value="PAC"/>
    <property type="match status" value="1"/>
</dbReference>
<dbReference type="Pfam" id="PF13426">
    <property type="entry name" value="PAS_9"/>
    <property type="match status" value="1"/>
</dbReference>
<evidence type="ECO:0000259" key="2">
    <source>
        <dbReference type="PROSITE" id="PS50113"/>
    </source>
</evidence>
<dbReference type="PANTHER" id="PTHR44757:SF2">
    <property type="entry name" value="BIOFILM ARCHITECTURE MAINTENANCE PROTEIN MBAA"/>
    <property type="match status" value="1"/>
</dbReference>
<dbReference type="InterPro" id="IPR035965">
    <property type="entry name" value="PAS-like_dom_sf"/>
</dbReference>
<dbReference type="SMART" id="SM00052">
    <property type="entry name" value="EAL"/>
    <property type="match status" value="1"/>
</dbReference>
<dbReference type="NCBIfam" id="TIGR00229">
    <property type="entry name" value="sensory_box"/>
    <property type="match status" value="1"/>
</dbReference>
<dbReference type="PROSITE" id="PS50113">
    <property type="entry name" value="PAC"/>
    <property type="match status" value="1"/>
</dbReference>
<dbReference type="Gene3D" id="3.30.70.270">
    <property type="match status" value="1"/>
</dbReference>
<feature type="domain" description="PAC" evidence="2">
    <location>
        <begin position="281"/>
        <end position="331"/>
    </location>
</feature>
<feature type="domain" description="EAL" evidence="3">
    <location>
        <begin position="500"/>
        <end position="754"/>
    </location>
</feature>
<dbReference type="InterPro" id="IPR000700">
    <property type="entry name" value="PAS-assoc_C"/>
</dbReference>
<dbReference type="CDD" id="cd01948">
    <property type="entry name" value="EAL"/>
    <property type="match status" value="1"/>
</dbReference>
<dbReference type="Proteomes" id="UP000309673">
    <property type="component" value="Unassembled WGS sequence"/>
</dbReference>
<dbReference type="InterPro" id="IPR000014">
    <property type="entry name" value="PAS"/>
</dbReference>